<accession>A0A151GF78</accession>
<dbReference type="PANTHER" id="PTHR15004:SF0">
    <property type="entry name" value="GLUTAMYL-TRNA(GLN) AMIDOTRANSFERASE SUBUNIT C, MITOCHONDRIAL"/>
    <property type="match status" value="1"/>
</dbReference>
<dbReference type="PANTHER" id="PTHR15004">
    <property type="entry name" value="GLUTAMYL-TRNA(GLN) AMIDOTRANSFERASE SUBUNIT C, MITOCHONDRIAL"/>
    <property type="match status" value="1"/>
</dbReference>
<sequence>MSICAHCRLAIRQAFRRPRVVVPRIVSSTQAVAAKLSTTSSSSPSIAAVRSMLSSDPAWSTSDLHGDQPVEPIPRALLHHLLRLAALPRPSSQTHEDAMIAMLQSQLHFVRAVQRIDTTSVAPLSAIRDETDAAIGENTVGLDDLRHALAEEELVGHYKRPRRIRHQVRSDAEKWDALSTASRKAGKYFVVESPTRDA</sequence>
<dbReference type="GO" id="GO:0006450">
    <property type="term" value="P:regulation of translational fidelity"/>
    <property type="evidence" value="ECO:0007669"/>
    <property type="project" value="InterPro"/>
</dbReference>
<evidence type="ECO:0000259" key="1">
    <source>
        <dbReference type="Pfam" id="PF20978"/>
    </source>
</evidence>
<reference evidence="2 3" key="1">
    <citation type="journal article" date="2016" name="Sci. Rep.">
        <title>Insights into Adaptations to a Near-Obligate Nematode Endoparasitic Lifestyle from the Finished Genome of Drechmeria coniospora.</title>
        <authorList>
            <person name="Zhang L."/>
            <person name="Zhou Z."/>
            <person name="Guo Q."/>
            <person name="Fokkens L."/>
            <person name="Miskei M."/>
            <person name="Pocsi I."/>
            <person name="Zhang W."/>
            <person name="Chen M."/>
            <person name="Wang L."/>
            <person name="Sun Y."/>
            <person name="Donzelli B.G."/>
            <person name="Gibson D.M."/>
            <person name="Nelson D.R."/>
            <person name="Luo J.G."/>
            <person name="Rep M."/>
            <person name="Liu H."/>
            <person name="Yang S."/>
            <person name="Wang J."/>
            <person name="Krasnoff S.B."/>
            <person name="Xu Y."/>
            <person name="Molnar I."/>
            <person name="Lin M."/>
        </authorList>
    </citation>
    <scope>NUCLEOTIDE SEQUENCE [LARGE SCALE GENOMIC DNA]</scope>
    <source>
        <strain evidence="2 3">ARSEF 6962</strain>
    </source>
</reference>
<dbReference type="GeneID" id="63720346"/>
<feature type="domain" description="Glutamyl-tRNA amidotransferase complex subunit Gta3" evidence="1">
    <location>
        <begin position="68"/>
        <end position="124"/>
    </location>
</feature>
<dbReference type="EMBL" id="LAYC01000003">
    <property type="protein sequence ID" value="KYK55739.1"/>
    <property type="molecule type" value="Genomic_DNA"/>
</dbReference>
<protein>
    <recommendedName>
        <fullName evidence="1">Glutamyl-tRNA amidotransferase complex subunit Gta3 domain-containing protein</fullName>
    </recommendedName>
</protein>
<dbReference type="InterPro" id="IPR003837">
    <property type="entry name" value="GatC"/>
</dbReference>
<dbReference type="InterPro" id="IPR049545">
    <property type="entry name" value="Gta3_dom"/>
</dbReference>
<proteinExistence type="predicted"/>
<dbReference type="GO" id="GO:0070681">
    <property type="term" value="P:glutaminyl-tRNAGln biosynthesis via transamidation"/>
    <property type="evidence" value="ECO:0007669"/>
    <property type="project" value="TreeGrafter"/>
</dbReference>
<dbReference type="GO" id="GO:0005739">
    <property type="term" value="C:mitochondrion"/>
    <property type="evidence" value="ECO:0007669"/>
    <property type="project" value="TreeGrafter"/>
</dbReference>
<dbReference type="GO" id="GO:0032543">
    <property type="term" value="P:mitochondrial translation"/>
    <property type="evidence" value="ECO:0007669"/>
    <property type="project" value="TreeGrafter"/>
</dbReference>
<gene>
    <name evidence="2" type="ORF">DCS_07703</name>
</gene>
<dbReference type="OrthoDB" id="5522061at2759"/>
<evidence type="ECO:0000313" key="3">
    <source>
        <dbReference type="Proteomes" id="UP000076580"/>
    </source>
</evidence>
<dbReference type="GO" id="GO:0030956">
    <property type="term" value="C:glutamyl-tRNA(Gln) amidotransferase complex"/>
    <property type="evidence" value="ECO:0007669"/>
    <property type="project" value="TreeGrafter"/>
</dbReference>
<evidence type="ECO:0000313" key="2">
    <source>
        <dbReference type="EMBL" id="KYK55739.1"/>
    </source>
</evidence>
<comment type="caution">
    <text evidence="2">The sequence shown here is derived from an EMBL/GenBank/DDBJ whole genome shotgun (WGS) entry which is preliminary data.</text>
</comment>
<keyword evidence="3" id="KW-1185">Reference proteome</keyword>
<organism evidence="2 3">
    <name type="scientific">Drechmeria coniospora</name>
    <name type="common">Nematophagous fungus</name>
    <name type="synonym">Meria coniospora</name>
    <dbReference type="NCBI Taxonomy" id="98403"/>
    <lineage>
        <taxon>Eukaryota</taxon>
        <taxon>Fungi</taxon>
        <taxon>Dikarya</taxon>
        <taxon>Ascomycota</taxon>
        <taxon>Pezizomycotina</taxon>
        <taxon>Sordariomycetes</taxon>
        <taxon>Hypocreomycetidae</taxon>
        <taxon>Hypocreales</taxon>
        <taxon>Ophiocordycipitaceae</taxon>
        <taxon>Drechmeria</taxon>
    </lineage>
</organism>
<dbReference type="RefSeq" id="XP_040655091.1">
    <property type="nucleotide sequence ID" value="XM_040804987.1"/>
</dbReference>
<dbReference type="InParanoid" id="A0A151GF78"/>
<dbReference type="Proteomes" id="UP000076580">
    <property type="component" value="Chromosome 03"/>
</dbReference>
<dbReference type="AlphaFoldDB" id="A0A151GF78"/>
<name>A0A151GF78_DRECN</name>
<dbReference type="Pfam" id="PF20978">
    <property type="entry name" value="Gta3"/>
    <property type="match status" value="1"/>
</dbReference>